<dbReference type="EMBL" id="GBRH01158211">
    <property type="protein sequence ID" value="JAE39685.1"/>
    <property type="molecule type" value="Transcribed_RNA"/>
</dbReference>
<reference evidence="1" key="2">
    <citation type="journal article" date="2015" name="Data Brief">
        <title>Shoot transcriptome of the giant reed, Arundo donax.</title>
        <authorList>
            <person name="Barrero R.A."/>
            <person name="Guerrero F.D."/>
            <person name="Moolhuijzen P."/>
            <person name="Goolsby J.A."/>
            <person name="Tidwell J."/>
            <person name="Bellgard S.E."/>
            <person name="Bellgard M.I."/>
        </authorList>
    </citation>
    <scope>NUCLEOTIDE SEQUENCE</scope>
    <source>
        <tissue evidence="1">Shoot tissue taken approximately 20 cm above the soil surface</tissue>
    </source>
</reference>
<sequence>MSFTQLLNTSARLLVMKSHFISSKNLHLIQSKL</sequence>
<organism evidence="1">
    <name type="scientific">Arundo donax</name>
    <name type="common">Giant reed</name>
    <name type="synonym">Donax arundinaceus</name>
    <dbReference type="NCBI Taxonomy" id="35708"/>
    <lineage>
        <taxon>Eukaryota</taxon>
        <taxon>Viridiplantae</taxon>
        <taxon>Streptophyta</taxon>
        <taxon>Embryophyta</taxon>
        <taxon>Tracheophyta</taxon>
        <taxon>Spermatophyta</taxon>
        <taxon>Magnoliopsida</taxon>
        <taxon>Liliopsida</taxon>
        <taxon>Poales</taxon>
        <taxon>Poaceae</taxon>
        <taxon>PACMAD clade</taxon>
        <taxon>Arundinoideae</taxon>
        <taxon>Arundineae</taxon>
        <taxon>Arundo</taxon>
    </lineage>
</organism>
<protein>
    <submittedName>
        <fullName evidence="1">Uncharacterized protein</fullName>
    </submittedName>
</protein>
<accession>A0A0A9T1X8</accession>
<evidence type="ECO:0000313" key="1">
    <source>
        <dbReference type="EMBL" id="JAE39685.1"/>
    </source>
</evidence>
<dbReference type="AlphaFoldDB" id="A0A0A9T1X8"/>
<name>A0A0A9T1X8_ARUDO</name>
<reference evidence="1" key="1">
    <citation type="submission" date="2014-09" db="EMBL/GenBank/DDBJ databases">
        <authorList>
            <person name="Magalhaes I.L.F."/>
            <person name="Oliveira U."/>
            <person name="Santos F.R."/>
            <person name="Vidigal T.H.D.A."/>
            <person name="Brescovit A.D."/>
            <person name="Santos A.J."/>
        </authorList>
    </citation>
    <scope>NUCLEOTIDE SEQUENCE</scope>
    <source>
        <tissue evidence="1">Shoot tissue taken approximately 20 cm above the soil surface</tissue>
    </source>
</reference>
<proteinExistence type="predicted"/>